<dbReference type="RefSeq" id="WP_106179245.1">
    <property type="nucleotide sequence ID" value="NZ_PVNH01000005.1"/>
</dbReference>
<reference evidence="4 5" key="1">
    <citation type="submission" date="2018-03" db="EMBL/GenBank/DDBJ databases">
        <title>Genomic Encyclopedia of Type Strains, Phase III (KMG-III): the genomes of soil and plant-associated and newly described type strains.</title>
        <authorList>
            <person name="Whitman W."/>
        </authorList>
    </citation>
    <scope>NUCLEOTIDE SEQUENCE [LARGE SCALE GENOMIC DNA]</scope>
    <source>
        <strain evidence="4 5">CGMCC 4.7125</strain>
    </source>
</reference>
<feature type="domain" description="Glycosyltransferase subfamily 4-like N-terminal" evidence="3">
    <location>
        <begin position="64"/>
        <end position="184"/>
    </location>
</feature>
<keyword evidence="5" id="KW-1185">Reference proteome</keyword>
<dbReference type="EMBL" id="PVNH01000005">
    <property type="protein sequence ID" value="PRX47762.1"/>
    <property type="molecule type" value="Genomic_DNA"/>
</dbReference>
<organism evidence="4 5">
    <name type="scientific">Prauserella shujinwangii</name>
    <dbReference type="NCBI Taxonomy" id="1453103"/>
    <lineage>
        <taxon>Bacteria</taxon>
        <taxon>Bacillati</taxon>
        <taxon>Actinomycetota</taxon>
        <taxon>Actinomycetes</taxon>
        <taxon>Pseudonocardiales</taxon>
        <taxon>Pseudonocardiaceae</taxon>
        <taxon>Prauserella</taxon>
    </lineage>
</organism>
<keyword evidence="1" id="KW-0328">Glycosyltransferase</keyword>
<dbReference type="AlphaFoldDB" id="A0A2T0LV92"/>
<dbReference type="Gene3D" id="3.40.50.2000">
    <property type="entry name" value="Glycogen Phosphorylase B"/>
    <property type="match status" value="2"/>
</dbReference>
<accession>A0A2T0LV92</accession>
<dbReference type="InterPro" id="IPR028098">
    <property type="entry name" value="Glyco_trans_4-like_N"/>
</dbReference>
<keyword evidence="2 4" id="KW-0808">Transferase</keyword>
<evidence type="ECO:0000256" key="2">
    <source>
        <dbReference type="ARBA" id="ARBA00022679"/>
    </source>
</evidence>
<gene>
    <name evidence="4" type="ORF">B0I33_105344</name>
</gene>
<name>A0A2T0LV92_9PSEU</name>
<comment type="caution">
    <text evidence="4">The sequence shown here is derived from an EMBL/GenBank/DDBJ whole genome shotgun (WGS) entry which is preliminary data.</text>
</comment>
<evidence type="ECO:0000313" key="4">
    <source>
        <dbReference type="EMBL" id="PRX47762.1"/>
    </source>
</evidence>
<dbReference type="SUPFAM" id="SSF53756">
    <property type="entry name" value="UDP-Glycosyltransferase/glycogen phosphorylase"/>
    <property type="match status" value="1"/>
</dbReference>
<evidence type="ECO:0000313" key="5">
    <source>
        <dbReference type="Proteomes" id="UP000238362"/>
    </source>
</evidence>
<evidence type="ECO:0000256" key="1">
    <source>
        <dbReference type="ARBA" id="ARBA00022676"/>
    </source>
</evidence>
<dbReference type="GO" id="GO:0016757">
    <property type="term" value="F:glycosyltransferase activity"/>
    <property type="evidence" value="ECO:0007669"/>
    <property type="project" value="UniProtKB-KW"/>
</dbReference>
<sequence>MADGERAARILCISFSEINRDARVLRQLDILAELGDVTTIGYGAKPSAAAEHLELDDALYSLPQTPAGVAALALHTFDRAEFMAPAVRAARRLLEGREFDVVVANEARAMALGYHVAKGAPVVADMHEWAPEERTHVLSWRLLVKPFMVHQCAKYLPKMSAVTVVNDSIGELYRERFGVGPRTVRNASAYQKLEPSEVRDGRIRLVHSGGAIPGRNLEALIESVRGLDEKFTLDLYLVPGRDGGRYLDSLRALIADEPRITLHPPVRPDELAATLNQYDVGVFSLPPLTPNHRFMLPNKIFDFVQARLAVVFGSAPETDRLITEHGLGAIAPDASAQAMRDTLAGLDEEQVRKFKQNTHEAAAVLNSAEDCAVIRSVVSDLLRG</sequence>
<dbReference type="Proteomes" id="UP000238362">
    <property type="component" value="Unassembled WGS sequence"/>
</dbReference>
<evidence type="ECO:0000259" key="3">
    <source>
        <dbReference type="Pfam" id="PF13439"/>
    </source>
</evidence>
<proteinExistence type="predicted"/>
<protein>
    <submittedName>
        <fullName evidence="4">Glycosyl transferase family 4</fullName>
    </submittedName>
</protein>
<dbReference type="Pfam" id="PF13439">
    <property type="entry name" value="Glyco_transf_4"/>
    <property type="match status" value="1"/>
</dbReference>
<dbReference type="OrthoDB" id="9813214at2"/>